<accession>A0A5M5ZS64</accession>
<dbReference type="AlphaFoldDB" id="A0A5M5ZS64"/>
<organism evidence="2 3">
    <name type="scientific">Phocaeicola dorei</name>
    <dbReference type="NCBI Taxonomy" id="357276"/>
    <lineage>
        <taxon>Bacteria</taxon>
        <taxon>Pseudomonadati</taxon>
        <taxon>Bacteroidota</taxon>
        <taxon>Bacteroidia</taxon>
        <taxon>Bacteroidales</taxon>
        <taxon>Bacteroidaceae</taxon>
        <taxon>Phocaeicola</taxon>
    </lineage>
</organism>
<dbReference type="Proteomes" id="UP000347681">
    <property type="component" value="Unassembled WGS sequence"/>
</dbReference>
<comment type="caution">
    <text evidence="2">The sequence shown here is derived from an EMBL/GenBank/DDBJ whole genome shotgun (WGS) entry which is preliminary data.</text>
</comment>
<evidence type="ECO:0000313" key="2">
    <source>
        <dbReference type="EMBL" id="KAA5381599.1"/>
    </source>
</evidence>
<protein>
    <submittedName>
        <fullName evidence="2">DUF3408 domain-containing protein</fullName>
    </submittedName>
</protein>
<dbReference type="InterPro" id="IPR021823">
    <property type="entry name" value="DUF3408"/>
</dbReference>
<proteinExistence type="predicted"/>
<feature type="region of interest" description="Disordered" evidence="1">
    <location>
        <begin position="52"/>
        <end position="71"/>
    </location>
</feature>
<dbReference type="EMBL" id="VVZB01000008">
    <property type="protein sequence ID" value="KAA5381599.1"/>
    <property type="molecule type" value="Genomic_DNA"/>
</dbReference>
<dbReference type="RefSeq" id="WP_007839729.1">
    <property type="nucleotide sequence ID" value="NZ_CP083689.1"/>
</dbReference>
<evidence type="ECO:0000256" key="1">
    <source>
        <dbReference type="SAM" id="MobiDB-lite"/>
    </source>
</evidence>
<reference evidence="2 3" key="1">
    <citation type="journal article" date="2019" name="Nat. Med.">
        <title>A library of human gut bacterial isolates paired with longitudinal multiomics data enables mechanistic microbiome research.</title>
        <authorList>
            <person name="Poyet M."/>
            <person name="Groussin M."/>
            <person name="Gibbons S.M."/>
            <person name="Avila-Pacheco J."/>
            <person name="Jiang X."/>
            <person name="Kearney S.M."/>
            <person name="Perrotta A.R."/>
            <person name="Berdy B."/>
            <person name="Zhao S."/>
            <person name="Lieberman T.D."/>
            <person name="Swanson P.K."/>
            <person name="Smith M."/>
            <person name="Roesemann S."/>
            <person name="Alexander J.E."/>
            <person name="Rich S.A."/>
            <person name="Livny J."/>
            <person name="Vlamakis H."/>
            <person name="Clish C."/>
            <person name="Bullock K."/>
            <person name="Deik A."/>
            <person name="Scott J."/>
            <person name="Pierce K.A."/>
            <person name="Xavier R.J."/>
            <person name="Alm E.J."/>
        </authorList>
    </citation>
    <scope>NUCLEOTIDE SEQUENCE [LARGE SCALE GENOMIC DNA]</scope>
    <source>
        <strain evidence="2 3">BIOML-A5</strain>
    </source>
</reference>
<feature type="compositionally biased region" description="Polar residues" evidence="1">
    <location>
        <begin position="52"/>
        <end position="70"/>
    </location>
</feature>
<evidence type="ECO:0000313" key="3">
    <source>
        <dbReference type="Proteomes" id="UP000347681"/>
    </source>
</evidence>
<gene>
    <name evidence="2" type="ORF">F2Y61_15415</name>
</gene>
<dbReference type="Pfam" id="PF11888">
    <property type="entry name" value="DUF3408"/>
    <property type="match status" value="1"/>
</dbReference>
<feature type="region of interest" description="Disordered" evidence="1">
    <location>
        <begin position="1"/>
        <end position="47"/>
    </location>
</feature>
<sequence length="151" mass="17214">MRKNVSNQTMDEELKIFLGTKPEVEEQKPATVPAGMPAQEHEDVQAGTDENMNEQTGETVQENTDGSSQVVHRVSGKQRRASLEEYKAMFLPVPSIEDRKPVFLSRDTRDTLDRIVSLFGSRRMSVSGLMENIARHHLATYREDIEAWRKL</sequence>
<name>A0A5M5ZS64_9BACT</name>